<name>A0ABZ2JXL2_9BACT</name>
<dbReference type="InterPro" id="IPR000421">
    <property type="entry name" value="FA58C"/>
</dbReference>
<dbReference type="PROSITE" id="PS50022">
    <property type="entry name" value="FA58C_3"/>
    <property type="match status" value="1"/>
</dbReference>
<evidence type="ECO:0000256" key="1">
    <source>
        <dbReference type="ARBA" id="ARBA00009743"/>
    </source>
</evidence>
<dbReference type="InterPro" id="IPR008979">
    <property type="entry name" value="Galactose-bd-like_sf"/>
</dbReference>
<evidence type="ECO:0000256" key="2">
    <source>
        <dbReference type="ARBA" id="ARBA00022729"/>
    </source>
</evidence>
<dbReference type="InterPro" id="IPR013780">
    <property type="entry name" value="Glyco_hydro_b"/>
</dbReference>
<dbReference type="Pfam" id="PF00754">
    <property type="entry name" value="F5_F8_type_C"/>
    <property type="match status" value="1"/>
</dbReference>
<dbReference type="PROSITE" id="PS51257">
    <property type="entry name" value="PROKAR_LIPOPROTEIN"/>
    <property type="match status" value="1"/>
</dbReference>
<comment type="similarity">
    <text evidence="1 5">Belongs to the glycosyl hydrolase 27 family.</text>
</comment>
<dbReference type="InterPro" id="IPR002241">
    <property type="entry name" value="Glyco_hydro_27"/>
</dbReference>
<dbReference type="PRINTS" id="PR00740">
    <property type="entry name" value="GLHYDRLASE27"/>
</dbReference>
<protein>
    <recommendedName>
        <fullName evidence="5">Alpha-galactosidase</fullName>
        <ecNumber evidence="5">3.2.1.22</ecNumber>
    </recommendedName>
    <alternativeName>
        <fullName evidence="5">Melibiase</fullName>
    </alternativeName>
</protein>
<feature type="chain" id="PRO_5045152545" description="Alpha-galactosidase" evidence="6">
    <location>
        <begin position="28"/>
        <end position="865"/>
    </location>
</feature>
<proteinExistence type="inferred from homology"/>
<gene>
    <name evidence="8" type="ORF">LZC95_32840</name>
</gene>
<evidence type="ECO:0000313" key="8">
    <source>
        <dbReference type="EMBL" id="WXA91230.1"/>
    </source>
</evidence>
<sequence length="865" mass="91505">MSSQWRSSKRRATGALLAASAAVLAVACSVDEGARTAEGALTEQAEQEAKKPPQVNMTQAINDLAKTPYQGWNTYFGLSSQFNEQTIKEAADAIVRRGLKDVGYEYIWIDGGWWNGDRDTAGNIVINPTQWPNGMKAVADYIHSLGLKAGIYTDVGINGCGGKNQGSYGHYQQDFDQFAAWGYDAVKVDFCGGKLMDLDPPVAFGQVRDAILNNSSHRPMLFNICNPFVPETGATPGRAAYDSWKFGPTTGNSWRTDTDIGFPRDVKFSELLRNFDHNAAHPEAAGPGHWNDPDYLCPEIGMNAAESQAQFSMWAVVAAPLIIGSDIRNISDASVEMLKNREVIAIDQDPMGVQGTAISTVGDAQVYTKPLSNGDYAVALFNRGPKAQVISTTARQVGLPNARGYALRDVWKHAYTESAGKISANVPGHSAVLFRVSKASGAENPPSVVMSPLAITTPSQAVLPLVVPGSTFTVSTSFTNNGRHTVSDAKLTVSVPTGWKASPVGSTSARRLRTGDTLNGKWNITVPAGTVPGPNDVKTAAAYAWDADDCDDETVTITDTSVVQVPPTPPANTTALSHHPWLDGTSAYLVPRVDREVAGGGPLVMLGTRYPEGIGTNGPSVIDFYVGGACSKLTGVVGIDDSVKFDPQGGTSIFQVFGDGTKLYDSGLITRTTPKPMSVDLGSAKVLSLVVTDGGDHSYNDRANWANLQITCAGPQPTVPAGPWPHYVSLADASATATSANDGNPAGDAIDGNVNTIWHSRWSPAQDPLPISFTLDLKSPRTISGLTYLPRVDGTINGTITSYQVEVSTDGSTFAAAAPAGTWAQDALLKSVQIAPISGRYIRLTAKAGAYGFASASEIGVATIP</sequence>
<dbReference type="SUPFAM" id="SSF51011">
    <property type="entry name" value="Glycosyl hydrolase domain"/>
    <property type="match status" value="1"/>
</dbReference>
<dbReference type="SMART" id="SM00776">
    <property type="entry name" value="NPCBM"/>
    <property type="match status" value="1"/>
</dbReference>
<dbReference type="Pfam" id="PF10633">
    <property type="entry name" value="NPCBM_assoc"/>
    <property type="match status" value="1"/>
</dbReference>
<dbReference type="PANTHER" id="PTHR11452">
    <property type="entry name" value="ALPHA-GALACTOSIDASE/ALPHA-N-ACETYLGALACTOSAMINIDASE"/>
    <property type="match status" value="1"/>
</dbReference>
<dbReference type="InterPro" id="IPR018905">
    <property type="entry name" value="A-galactase_NEW3"/>
</dbReference>
<dbReference type="EC" id="3.2.1.22" evidence="5"/>
<accession>A0ABZ2JXL2</accession>
<keyword evidence="3 5" id="KW-0378">Hydrolase</keyword>
<dbReference type="Pfam" id="PF16499">
    <property type="entry name" value="Melibiase_2"/>
    <property type="match status" value="1"/>
</dbReference>
<evidence type="ECO:0000256" key="5">
    <source>
        <dbReference type="RuleBase" id="RU361168"/>
    </source>
</evidence>
<dbReference type="InterPro" id="IPR041233">
    <property type="entry name" value="Melibiase_C"/>
</dbReference>
<dbReference type="Gene3D" id="2.60.120.260">
    <property type="entry name" value="Galactose-binding domain-like"/>
    <property type="match status" value="1"/>
</dbReference>
<dbReference type="Gene3D" id="3.20.20.70">
    <property type="entry name" value="Aldolase class I"/>
    <property type="match status" value="1"/>
</dbReference>
<dbReference type="Proteomes" id="UP001379533">
    <property type="component" value="Chromosome"/>
</dbReference>
<dbReference type="EMBL" id="CP089982">
    <property type="protein sequence ID" value="WXA91230.1"/>
    <property type="molecule type" value="Genomic_DNA"/>
</dbReference>
<organism evidence="8 9">
    <name type="scientific">Pendulispora brunnea</name>
    <dbReference type="NCBI Taxonomy" id="2905690"/>
    <lineage>
        <taxon>Bacteria</taxon>
        <taxon>Pseudomonadati</taxon>
        <taxon>Myxococcota</taxon>
        <taxon>Myxococcia</taxon>
        <taxon>Myxococcales</taxon>
        <taxon>Sorangiineae</taxon>
        <taxon>Pendulisporaceae</taxon>
        <taxon>Pendulispora</taxon>
    </lineage>
</organism>
<reference evidence="8 9" key="1">
    <citation type="submission" date="2021-12" db="EMBL/GenBank/DDBJ databases">
        <title>Discovery of the Pendulisporaceae a myxobacterial family with distinct sporulation behavior and unique specialized metabolism.</title>
        <authorList>
            <person name="Garcia R."/>
            <person name="Popoff A."/>
            <person name="Bader C.D."/>
            <person name="Loehr J."/>
            <person name="Walesch S."/>
            <person name="Walt C."/>
            <person name="Boldt J."/>
            <person name="Bunk B."/>
            <person name="Haeckl F.J.F.P.J."/>
            <person name="Gunesch A.P."/>
            <person name="Birkelbach J."/>
            <person name="Nuebel U."/>
            <person name="Pietschmann T."/>
            <person name="Bach T."/>
            <person name="Mueller R."/>
        </authorList>
    </citation>
    <scope>NUCLEOTIDE SEQUENCE [LARGE SCALE GENOMIC DNA]</scope>
    <source>
        <strain evidence="8 9">MSr12523</strain>
    </source>
</reference>
<keyword evidence="9" id="KW-1185">Reference proteome</keyword>
<keyword evidence="2 6" id="KW-0732">Signal</keyword>
<dbReference type="Pfam" id="PF17801">
    <property type="entry name" value="Melibiase_C"/>
    <property type="match status" value="1"/>
</dbReference>
<keyword evidence="5" id="KW-1015">Disulfide bond</keyword>
<dbReference type="Gene3D" id="2.60.40.10">
    <property type="entry name" value="Immunoglobulins"/>
    <property type="match status" value="1"/>
</dbReference>
<dbReference type="RefSeq" id="WP_394841850.1">
    <property type="nucleotide sequence ID" value="NZ_CP089982.1"/>
</dbReference>
<dbReference type="InterPro" id="IPR017853">
    <property type="entry name" value="GH"/>
</dbReference>
<comment type="catalytic activity">
    <reaction evidence="5">
        <text>Hydrolysis of terminal, non-reducing alpha-D-galactose residues in alpha-D-galactosides, including galactose oligosaccharides, galactomannans and galactolipids.</text>
        <dbReference type="EC" id="3.2.1.22"/>
    </reaction>
</comment>
<dbReference type="PANTHER" id="PTHR11452:SF75">
    <property type="entry name" value="ALPHA-GALACTOSIDASE MEL1"/>
    <property type="match status" value="1"/>
</dbReference>
<feature type="domain" description="F5/8 type C" evidence="7">
    <location>
        <begin position="712"/>
        <end position="864"/>
    </location>
</feature>
<evidence type="ECO:0000256" key="4">
    <source>
        <dbReference type="ARBA" id="ARBA00023295"/>
    </source>
</evidence>
<dbReference type="SUPFAM" id="SSF51445">
    <property type="entry name" value="(Trans)glycosidases"/>
    <property type="match status" value="1"/>
</dbReference>
<evidence type="ECO:0000313" key="9">
    <source>
        <dbReference type="Proteomes" id="UP001379533"/>
    </source>
</evidence>
<dbReference type="SUPFAM" id="SSF49785">
    <property type="entry name" value="Galactose-binding domain-like"/>
    <property type="match status" value="2"/>
</dbReference>
<evidence type="ECO:0000256" key="6">
    <source>
        <dbReference type="SAM" id="SignalP"/>
    </source>
</evidence>
<dbReference type="Gene3D" id="2.60.40.1180">
    <property type="entry name" value="Golgi alpha-mannosidase II"/>
    <property type="match status" value="1"/>
</dbReference>
<dbReference type="InterPro" id="IPR013785">
    <property type="entry name" value="Aldolase_TIM"/>
</dbReference>
<dbReference type="InterPro" id="IPR013783">
    <property type="entry name" value="Ig-like_fold"/>
</dbReference>
<evidence type="ECO:0000259" key="7">
    <source>
        <dbReference type="PROSITE" id="PS50022"/>
    </source>
</evidence>
<dbReference type="Gene3D" id="2.60.120.1060">
    <property type="entry name" value="NPCBM/NEW2 domain"/>
    <property type="match status" value="1"/>
</dbReference>
<feature type="signal peptide" evidence="6">
    <location>
        <begin position="1"/>
        <end position="27"/>
    </location>
</feature>
<dbReference type="InterPro" id="IPR013222">
    <property type="entry name" value="Glyco_hyd_98_carb-bd"/>
</dbReference>
<dbReference type="CDD" id="cd14792">
    <property type="entry name" value="GH27"/>
    <property type="match status" value="1"/>
</dbReference>
<dbReference type="Pfam" id="PF08305">
    <property type="entry name" value="NPCBM"/>
    <property type="match status" value="1"/>
</dbReference>
<keyword evidence="4 5" id="KW-0326">Glycosidase</keyword>
<dbReference type="InterPro" id="IPR038637">
    <property type="entry name" value="NPCBM_sf"/>
</dbReference>
<evidence type="ECO:0000256" key="3">
    <source>
        <dbReference type="ARBA" id="ARBA00022801"/>
    </source>
</evidence>